<evidence type="ECO:0000256" key="4">
    <source>
        <dbReference type="ARBA" id="ARBA00023033"/>
    </source>
</evidence>
<dbReference type="Gene3D" id="3.20.20.30">
    <property type="entry name" value="Luciferase-like domain"/>
    <property type="match status" value="1"/>
</dbReference>
<dbReference type="EC" id="1.-.-.-" evidence="6"/>
<dbReference type="InterPro" id="IPR011251">
    <property type="entry name" value="Luciferase-like_dom"/>
</dbReference>
<keyword evidence="1" id="KW-0285">Flavoprotein</keyword>
<proteinExistence type="predicted"/>
<evidence type="ECO:0000313" key="6">
    <source>
        <dbReference type="EMBL" id="MYL21277.1"/>
    </source>
</evidence>
<organism evidence="6 7">
    <name type="scientific">Halobacillus litoralis</name>
    <dbReference type="NCBI Taxonomy" id="45668"/>
    <lineage>
        <taxon>Bacteria</taxon>
        <taxon>Bacillati</taxon>
        <taxon>Bacillota</taxon>
        <taxon>Bacilli</taxon>
        <taxon>Bacillales</taxon>
        <taxon>Bacillaceae</taxon>
        <taxon>Halobacillus</taxon>
    </lineage>
</organism>
<dbReference type="PANTHER" id="PTHR30011:SF16">
    <property type="entry name" value="C2H2 FINGER DOMAIN TRANSCRIPTION FACTOR (EUROFUNG)-RELATED"/>
    <property type="match status" value="1"/>
</dbReference>
<keyword evidence="2" id="KW-0288">FMN</keyword>
<dbReference type="OrthoDB" id="7239898at2"/>
<evidence type="ECO:0000259" key="5">
    <source>
        <dbReference type="Pfam" id="PF00296"/>
    </source>
</evidence>
<evidence type="ECO:0000313" key="7">
    <source>
        <dbReference type="Proteomes" id="UP000460949"/>
    </source>
</evidence>
<feature type="domain" description="Luciferase-like" evidence="5">
    <location>
        <begin position="31"/>
        <end position="276"/>
    </location>
</feature>
<dbReference type="GO" id="GO:0004497">
    <property type="term" value="F:monooxygenase activity"/>
    <property type="evidence" value="ECO:0007669"/>
    <property type="project" value="UniProtKB-KW"/>
</dbReference>
<dbReference type="InterPro" id="IPR051260">
    <property type="entry name" value="Diverse_substr_monoxygenases"/>
</dbReference>
<evidence type="ECO:0000256" key="1">
    <source>
        <dbReference type="ARBA" id="ARBA00022630"/>
    </source>
</evidence>
<gene>
    <name evidence="6" type="ORF">GLW04_15355</name>
</gene>
<evidence type="ECO:0000256" key="2">
    <source>
        <dbReference type="ARBA" id="ARBA00022643"/>
    </source>
</evidence>
<dbReference type="Proteomes" id="UP000460949">
    <property type="component" value="Unassembled WGS sequence"/>
</dbReference>
<keyword evidence="3 6" id="KW-0560">Oxidoreductase</keyword>
<dbReference type="PANTHER" id="PTHR30011">
    <property type="entry name" value="ALKANESULFONATE MONOOXYGENASE-RELATED"/>
    <property type="match status" value="1"/>
</dbReference>
<evidence type="ECO:0000256" key="3">
    <source>
        <dbReference type="ARBA" id="ARBA00023002"/>
    </source>
</evidence>
<dbReference type="SUPFAM" id="SSF51679">
    <property type="entry name" value="Bacterial luciferase-like"/>
    <property type="match status" value="1"/>
</dbReference>
<dbReference type="InterPro" id="IPR020020">
    <property type="entry name" value="Luciferase-type_oxidoreductase"/>
</dbReference>
<dbReference type="AlphaFoldDB" id="A0A845E4X2"/>
<reference evidence="6 7" key="1">
    <citation type="submission" date="2019-11" db="EMBL/GenBank/DDBJ databases">
        <title>Genome sequences of 17 halophilic strains isolated from different environments.</title>
        <authorList>
            <person name="Furrow R.E."/>
        </authorList>
    </citation>
    <scope>NUCLEOTIDE SEQUENCE [LARGE SCALE GENOMIC DNA]</scope>
    <source>
        <strain evidence="6 7">22511_23_Filter</strain>
    </source>
</reference>
<accession>A0A845E4X2</accession>
<sequence length="325" mass="37497">MITRKKHGGGSILFENHRGWQNMLQKDHISFGLTIPIENYEKETPRMDDQVQKAQMAEKLGFHCLWLQDVLLEDPTFEDPATGQIFDSLIYLTYLASQTQSINLGTAALVMPLRHPLRTAKELASIERLFPGRLMAGISSGDRRKDFEGLNIPIMERGEWFREAFDFFTKALYEEYPEAVSSFGKLDKSNLVPKPPNRIPVFMTGYCQQTIDWIAEHGDGWMFYPQRPEQQRETINMYREKVKQIHGDVFRPFFMPLPVVLSEDPEAPIEKIPAGYQTGREGLKNIIEEYRSAGVNHMMFGLSKNKRPTAEVMQEIGEDILPYFK</sequence>
<dbReference type="Pfam" id="PF00296">
    <property type="entry name" value="Bac_luciferase"/>
    <property type="match status" value="1"/>
</dbReference>
<comment type="caution">
    <text evidence="6">The sequence shown here is derived from an EMBL/GenBank/DDBJ whole genome shotgun (WGS) entry which is preliminary data.</text>
</comment>
<dbReference type="InterPro" id="IPR036661">
    <property type="entry name" value="Luciferase-like_sf"/>
</dbReference>
<name>A0A845E4X2_9BACI</name>
<dbReference type="EMBL" id="WMET01000004">
    <property type="protein sequence ID" value="MYL21277.1"/>
    <property type="molecule type" value="Genomic_DNA"/>
</dbReference>
<dbReference type="GO" id="GO:0016705">
    <property type="term" value="F:oxidoreductase activity, acting on paired donors, with incorporation or reduction of molecular oxygen"/>
    <property type="evidence" value="ECO:0007669"/>
    <property type="project" value="InterPro"/>
</dbReference>
<keyword evidence="4" id="KW-0503">Monooxygenase</keyword>
<protein>
    <submittedName>
        <fullName evidence="6">TIGR03571 family LLM class oxidoreductase</fullName>
        <ecNumber evidence="6">1.-.-.-</ecNumber>
    </submittedName>
</protein>
<dbReference type="NCBIfam" id="TIGR03571">
    <property type="entry name" value="lucif_BA3436"/>
    <property type="match status" value="1"/>
</dbReference>